<keyword evidence="2" id="KW-1185">Reference proteome</keyword>
<comment type="caution">
    <text evidence="1">The sequence shown here is derived from an EMBL/GenBank/DDBJ whole genome shotgun (WGS) entry which is preliminary data.</text>
</comment>
<dbReference type="KEGG" id="cci:CC1G_07159"/>
<gene>
    <name evidence="1" type="ORF">CC1G_07159</name>
</gene>
<proteinExistence type="predicted"/>
<dbReference type="AlphaFoldDB" id="A8NRA4"/>
<evidence type="ECO:0000313" key="1">
    <source>
        <dbReference type="EMBL" id="EAU86080.2"/>
    </source>
</evidence>
<name>A8NRA4_COPC7</name>
<protein>
    <submittedName>
        <fullName evidence="1">Uncharacterized protein</fullName>
    </submittedName>
</protein>
<organism evidence="1 2">
    <name type="scientific">Coprinopsis cinerea (strain Okayama-7 / 130 / ATCC MYA-4618 / FGSC 9003)</name>
    <name type="common">Inky cap fungus</name>
    <name type="synonym">Hormographiella aspergillata</name>
    <dbReference type="NCBI Taxonomy" id="240176"/>
    <lineage>
        <taxon>Eukaryota</taxon>
        <taxon>Fungi</taxon>
        <taxon>Dikarya</taxon>
        <taxon>Basidiomycota</taxon>
        <taxon>Agaricomycotina</taxon>
        <taxon>Agaricomycetes</taxon>
        <taxon>Agaricomycetidae</taxon>
        <taxon>Agaricales</taxon>
        <taxon>Agaricineae</taxon>
        <taxon>Psathyrellaceae</taxon>
        <taxon>Coprinopsis</taxon>
    </lineage>
</organism>
<dbReference type="GeneID" id="6012270"/>
<dbReference type="VEuPathDB" id="FungiDB:CC1G_07159"/>
<dbReference type="EMBL" id="AACS02000008">
    <property type="protein sequence ID" value="EAU86080.2"/>
    <property type="molecule type" value="Genomic_DNA"/>
</dbReference>
<evidence type="ECO:0000313" key="2">
    <source>
        <dbReference type="Proteomes" id="UP000001861"/>
    </source>
</evidence>
<reference evidence="1 2" key="1">
    <citation type="journal article" date="2010" name="Proc. Natl. Acad. Sci. U.S.A.">
        <title>Insights into evolution of multicellular fungi from the assembled chromosomes of the mushroom Coprinopsis cinerea (Coprinus cinereus).</title>
        <authorList>
            <person name="Stajich J.E."/>
            <person name="Wilke S.K."/>
            <person name="Ahren D."/>
            <person name="Au C.H."/>
            <person name="Birren B.W."/>
            <person name="Borodovsky M."/>
            <person name="Burns C."/>
            <person name="Canback B."/>
            <person name="Casselton L.A."/>
            <person name="Cheng C.K."/>
            <person name="Deng J."/>
            <person name="Dietrich F.S."/>
            <person name="Fargo D.C."/>
            <person name="Farman M.L."/>
            <person name="Gathman A.C."/>
            <person name="Goldberg J."/>
            <person name="Guigo R."/>
            <person name="Hoegger P.J."/>
            <person name="Hooker J.B."/>
            <person name="Huggins A."/>
            <person name="James T.Y."/>
            <person name="Kamada T."/>
            <person name="Kilaru S."/>
            <person name="Kodira C."/>
            <person name="Kues U."/>
            <person name="Kupfer D."/>
            <person name="Kwan H.S."/>
            <person name="Lomsadze A."/>
            <person name="Li W."/>
            <person name="Lilly W.W."/>
            <person name="Ma L.J."/>
            <person name="Mackey A.J."/>
            <person name="Manning G."/>
            <person name="Martin F."/>
            <person name="Muraguchi H."/>
            <person name="Natvig D.O."/>
            <person name="Palmerini H."/>
            <person name="Ramesh M.A."/>
            <person name="Rehmeyer C.J."/>
            <person name="Roe B.A."/>
            <person name="Shenoy N."/>
            <person name="Stanke M."/>
            <person name="Ter-Hovhannisyan V."/>
            <person name="Tunlid A."/>
            <person name="Velagapudi R."/>
            <person name="Vision T.J."/>
            <person name="Zeng Q."/>
            <person name="Zolan M.E."/>
            <person name="Pukkila P.J."/>
        </authorList>
    </citation>
    <scope>NUCLEOTIDE SEQUENCE [LARGE SCALE GENOMIC DNA]</scope>
    <source>
        <strain evidence="2">Okayama-7 / 130 / ATCC MYA-4618 / FGSC 9003</strain>
    </source>
</reference>
<sequence length="149" mass="16316">MRPVFEIPIRVVIVQLRASTRRLLCVIQGKGNGVRTWWKRGGQGSKVFRASGSQILERVFKGQGKCEPEEVAEMRTHYILPPGVASLRAVKTTTKGVEMSVGDDSTWRSGGRGVPMRSYIAEDFAQSAWKRGWRGAIRVGASSGTAPNG</sequence>
<dbReference type="RefSeq" id="XP_001835735.2">
    <property type="nucleotide sequence ID" value="XM_001835683.2"/>
</dbReference>
<dbReference type="HOGENOM" id="CLU_1749551_0_0_1"/>
<accession>A8NRA4</accession>
<dbReference type="InParanoid" id="A8NRA4"/>
<dbReference type="Proteomes" id="UP000001861">
    <property type="component" value="Unassembled WGS sequence"/>
</dbReference>